<dbReference type="Proteomes" id="UP000291259">
    <property type="component" value="Chromosome"/>
</dbReference>
<evidence type="ECO:0000256" key="2">
    <source>
        <dbReference type="ARBA" id="ARBA00022475"/>
    </source>
</evidence>
<evidence type="ECO:0000256" key="5">
    <source>
        <dbReference type="ARBA" id="ARBA00023136"/>
    </source>
</evidence>
<feature type="transmembrane region" description="Helical" evidence="7">
    <location>
        <begin position="256"/>
        <end position="277"/>
    </location>
</feature>
<organism evidence="8 9">
    <name type="scientific">Agromyces protaetiae</name>
    <dbReference type="NCBI Taxonomy" id="2509455"/>
    <lineage>
        <taxon>Bacteria</taxon>
        <taxon>Bacillati</taxon>
        <taxon>Actinomycetota</taxon>
        <taxon>Actinomycetes</taxon>
        <taxon>Micrococcales</taxon>
        <taxon>Microbacteriaceae</taxon>
        <taxon>Agromyces</taxon>
    </lineage>
</organism>
<protein>
    <submittedName>
        <fullName evidence="8">Amino acid transporter</fullName>
    </submittedName>
</protein>
<evidence type="ECO:0000256" key="6">
    <source>
        <dbReference type="SAM" id="MobiDB-lite"/>
    </source>
</evidence>
<dbReference type="EMBL" id="CP035491">
    <property type="protein sequence ID" value="QAY72194.1"/>
    <property type="molecule type" value="Genomic_DNA"/>
</dbReference>
<keyword evidence="9" id="KW-1185">Reference proteome</keyword>
<feature type="transmembrane region" description="Helical" evidence="7">
    <location>
        <begin position="184"/>
        <end position="203"/>
    </location>
</feature>
<comment type="subcellular location">
    <subcellularLocation>
        <location evidence="1">Cell membrane</location>
        <topology evidence="1">Multi-pass membrane protein</topology>
    </subcellularLocation>
</comment>
<proteinExistence type="predicted"/>
<gene>
    <name evidence="8" type="ORF">ET445_01400</name>
</gene>
<name>A0A4P6F8V5_9MICO</name>
<evidence type="ECO:0000256" key="1">
    <source>
        <dbReference type="ARBA" id="ARBA00004651"/>
    </source>
</evidence>
<feature type="transmembrane region" description="Helical" evidence="7">
    <location>
        <begin position="12"/>
        <end position="34"/>
    </location>
</feature>
<evidence type="ECO:0000256" key="4">
    <source>
        <dbReference type="ARBA" id="ARBA00022989"/>
    </source>
</evidence>
<dbReference type="PANTHER" id="PTHR30086">
    <property type="entry name" value="ARGININE EXPORTER PROTEIN ARGO"/>
    <property type="match status" value="1"/>
</dbReference>
<evidence type="ECO:0000313" key="8">
    <source>
        <dbReference type="EMBL" id="QAY72194.1"/>
    </source>
</evidence>
<keyword evidence="5 7" id="KW-0472">Membrane</keyword>
<feature type="transmembrane region" description="Helical" evidence="7">
    <location>
        <begin position="80"/>
        <end position="97"/>
    </location>
</feature>
<dbReference type="KEGG" id="agf:ET445_01400"/>
<evidence type="ECO:0000313" key="9">
    <source>
        <dbReference type="Proteomes" id="UP000291259"/>
    </source>
</evidence>
<dbReference type="OrthoDB" id="5638726at2"/>
<dbReference type="Pfam" id="PF01810">
    <property type="entry name" value="LysE"/>
    <property type="match status" value="1"/>
</dbReference>
<reference evidence="8 9" key="1">
    <citation type="submission" date="2019-01" db="EMBL/GenBank/DDBJ databases">
        <title>Genome sequencing of strain FW100M-8.</title>
        <authorList>
            <person name="Heo J."/>
            <person name="Kim S.-J."/>
            <person name="Kim J.-S."/>
            <person name="Hong S.-B."/>
            <person name="Kwon S.-W."/>
        </authorList>
    </citation>
    <scope>NUCLEOTIDE SEQUENCE [LARGE SCALE GENOMIC DNA]</scope>
    <source>
        <strain evidence="8 9">FW100M-8</strain>
    </source>
</reference>
<keyword evidence="3 7" id="KW-0812">Transmembrane</keyword>
<keyword evidence="2" id="KW-1003">Cell membrane</keyword>
<keyword evidence="4 7" id="KW-1133">Transmembrane helix</keyword>
<feature type="region of interest" description="Disordered" evidence="6">
    <location>
        <begin position="140"/>
        <end position="171"/>
    </location>
</feature>
<dbReference type="InterPro" id="IPR001123">
    <property type="entry name" value="LeuE-type"/>
</dbReference>
<feature type="transmembrane region" description="Helical" evidence="7">
    <location>
        <begin position="223"/>
        <end position="244"/>
    </location>
</feature>
<dbReference type="AlphaFoldDB" id="A0A4P6F8V5"/>
<evidence type="ECO:0000256" key="7">
    <source>
        <dbReference type="SAM" id="Phobius"/>
    </source>
</evidence>
<feature type="transmembrane region" description="Helical" evidence="7">
    <location>
        <begin position="46"/>
        <end position="74"/>
    </location>
</feature>
<accession>A0A4P6F8V5</accession>
<sequence>MPRAYRRGVDVSSLAAGLGLGLSLIIAIGAQNVFVLRQGIRREHVFAVAAVCAASDLVLIAVGVSGIGAVLAAVPWLIDAVRWAGFAFLVGYGLLAARRALRPSHETLVVDAGAPAETSDHLVSHTPSNVIQEGIGASRRVGGDTPGHPAVLPESRDVGGSARDGGSGNGPTVATRATAVATRATLAATIATCLALTWLNPHVYLDTVFLLGSVANTHGDGRWWFALGAGVASIVWFFALAYGARFLGRWLASARAWRILDGCIAVVMIALGVSLVLPH</sequence>
<dbReference type="GO" id="GO:0005886">
    <property type="term" value="C:plasma membrane"/>
    <property type="evidence" value="ECO:0007669"/>
    <property type="project" value="UniProtKB-SubCell"/>
</dbReference>
<dbReference type="GO" id="GO:0015171">
    <property type="term" value="F:amino acid transmembrane transporter activity"/>
    <property type="evidence" value="ECO:0007669"/>
    <property type="project" value="TreeGrafter"/>
</dbReference>
<evidence type="ECO:0000256" key="3">
    <source>
        <dbReference type="ARBA" id="ARBA00022692"/>
    </source>
</evidence>
<dbReference type="PANTHER" id="PTHR30086:SF20">
    <property type="entry name" value="ARGININE EXPORTER PROTEIN ARGO-RELATED"/>
    <property type="match status" value="1"/>
</dbReference>